<dbReference type="InterPro" id="IPR011936">
    <property type="entry name" value="Myxo_disulph_rpt"/>
</dbReference>
<dbReference type="Gene3D" id="3.30.420.430">
    <property type="match status" value="3"/>
</dbReference>
<dbReference type="NCBIfam" id="NF033510">
    <property type="entry name" value="Ca_tandemer"/>
    <property type="match status" value="3"/>
</dbReference>
<keyword evidence="9" id="KW-1185">Reference proteome</keyword>
<dbReference type="PROSITE" id="PS50853">
    <property type="entry name" value="FN3"/>
    <property type="match status" value="1"/>
</dbReference>
<name>A0A511SVQ5_MYXFU</name>
<keyword evidence="5" id="KW-0472">Membrane</keyword>
<proteinExistence type="predicted"/>
<reference evidence="7 10" key="2">
    <citation type="submission" date="2019-07" db="EMBL/GenBank/DDBJ databases">
        <title>Whole genome shotgun sequence of Myxococcus fulvus NBRC 100333.</title>
        <authorList>
            <person name="Hosoyama A."/>
            <person name="Uohara A."/>
            <person name="Ohji S."/>
            <person name="Ichikawa N."/>
        </authorList>
    </citation>
    <scope>NUCLEOTIDE SEQUENCE [LARGE SCALE GENOMIC DNA]</scope>
    <source>
        <strain evidence="7 10">NBRC 100333</strain>
    </source>
</reference>
<evidence type="ECO:0000256" key="4">
    <source>
        <dbReference type="SAM" id="MobiDB-lite"/>
    </source>
</evidence>
<accession>A0A511SVQ5</accession>
<keyword evidence="1" id="KW-0732">Signal</keyword>
<keyword evidence="5" id="KW-1133">Transmembrane helix</keyword>
<keyword evidence="5" id="KW-0812">Transmembrane</keyword>
<organism evidence="7 10">
    <name type="scientific">Myxococcus fulvus</name>
    <dbReference type="NCBI Taxonomy" id="33"/>
    <lineage>
        <taxon>Bacteria</taxon>
        <taxon>Pseudomonadati</taxon>
        <taxon>Myxococcota</taxon>
        <taxon>Myxococcia</taxon>
        <taxon>Myxococcales</taxon>
        <taxon>Cystobacterineae</taxon>
        <taxon>Myxococcaceae</taxon>
        <taxon>Myxococcus</taxon>
    </lineage>
</organism>
<dbReference type="EMBL" id="FOIB01000002">
    <property type="protein sequence ID" value="SET61712.1"/>
    <property type="molecule type" value="Genomic_DNA"/>
</dbReference>
<evidence type="ECO:0000313" key="10">
    <source>
        <dbReference type="Proteomes" id="UP000321514"/>
    </source>
</evidence>
<protein>
    <submittedName>
        <fullName evidence="8">Myxococcus cysteine-rich repeat-containing protein</fullName>
    </submittedName>
</protein>
<feature type="transmembrane region" description="Helical" evidence="5">
    <location>
        <begin position="1445"/>
        <end position="1469"/>
    </location>
</feature>
<dbReference type="EMBL" id="BJXR01000013">
    <property type="protein sequence ID" value="GEN05984.1"/>
    <property type="molecule type" value="Genomic_DNA"/>
</dbReference>
<dbReference type="Gene3D" id="2.60.40.10">
    <property type="entry name" value="Immunoglobulins"/>
    <property type="match status" value="1"/>
</dbReference>
<dbReference type="Pfam" id="PF13948">
    <property type="entry name" value="DUF4215"/>
    <property type="match status" value="10"/>
</dbReference>
<dbReference type="NCBIfam" id="TIGR02232">
    <property type="entry name" value="myxo_disulf_rpt"/>
    <property type="match status" value="14"/>
</dbReference>
<feature type="domain" description="Fibronectin type-III" evidence="6">
    <location>
        <begin position="1082"/>
        <end position="1177"/>
    </location>
</feature>
<dbReference type="GO" id="GO:0007166">
    <property type="term" value="P:cell surface receptor signaling pathway"/>
    <property type="evidence" value="ECO:0007669"/>
    <property type="project" value="TreeGrafter"/>
</dbReference>
<dbReference type="GO" id="GO:0005615">
    <property type="term" value="C:extracellular space"/>
    <property type="evidence" value="ECO:0007669"/>
    <property type="project" value="TreeGrafter"/>
</dbReference>
<evidence type="ECO:0000313" key="8">
    <source>
        <dbReference type="EMBL" id="SET61712.1"/>
    </source>
</evidence>
<dbReference type="InterPro" id="IPR013783">
    <property type="entry name" value="Ig-like_fold"/>
</dbReference>
<dbReference type="GO" id="GO:0004222">
    <property type="term" value="F:metalloendopeptidase activity"/>
    <property type="evidence" value="ECO:0007669"/>
    <property type="project" value="TreeGrafter"/>
</dbReference>
<dbReference type="PANTHER" id="PTHR46130">
    <property type="entry name" value="LAMGL DOMAIN-CONTAINING PROTEIN"/>
    <property type="match status" value="1"/>
</dbReference>
<evidence type="ECO:0000256" key="5">
    <source>
        <dbReference type="SAM" id="Phobius"/>
    </source>
</evidence>
<dbReference type="InterPro" id="IPR043543">
    <property type="entry name" value="PAPPA/PAPPA2"/>
</dbReference>
<dbReference type="InterPro" id="IPR003961">
    <property type="entry name" value="FN3_dom"/>
</dbReference>
<gene>
    <name evidence="7" type="ORF">MFU01_10210</name>
    <name evidence="8" type="ORF">SAMN05443572_102899</name>
</gene>
<feature type="compositionally biased region" description="Polar residues" evidence="4">
    <location>
        <begin position="1188"/>
        <end position="1208"/>
    </location>
</feature>
<dbReference type="GO" id="GO:0006508">
    <property type="term" value="P:proteolysis"/>
    <property type="evidence" value="ECO:0007669"/>
    <property type="project" value="TreeGrafter"/>
</dbReference>
<evidence type="ECO:0000259" key="6">
    <source>
        <dbReference type="PROSITE" id="PS50853"/>
    </source>
</evidence>
<evidence type="ECO:0000256" key="3">
    <source>
        <dbReference type="ARBA" id="ARBA00023157"/>
    </source>
</evidence>
<dbReference type="Pfam" id="PF19077">
    <property type="entry name" value="Big_13"/>
    <property type="match status" value="3"/>
</dbReference>
<comment type="caution">
    <text evidence="7">The sequence shown here is derived from an EMBL/GenBank/DDBJ whole genome shotgun (WGS) entry which is preliminary data.</text>
</comment>
<dbReference type="InterPro" id="IPR044016">
    <property type="entry name" value="Big_13"/>
</dbReference>
<feature type="region of interest" description="Disordered" evidence="4">
    <location>
        <begin position="1184"/>
        <end position="1208"/>
    </location>
</feature>
<reference evidence="8 9" key="1">
    <citation type="submission" date="2016-10" db="EMBL/GenBank/DDBJ databases">
        <authorList>
            <person name="Varghese N."/>
            <person name="Submissions S."/>
        </authorList>
    </citation>
    <scope>NUCLEOTIDE SEQUENCE [LARGE SCALE GENOMIC DNA]</scope>
    <source>
        <strain evidence="8 9">DSM 16525</strain>
    </source>
</reference>
<dbReference type="Proteomes" id="UP000183760">
    <property type="component" value="Unassembled WGS sequence"/>
</dbReference>
<evidence type="ECO:0000313" key="9">
    <source>
        <dbReference type="Proteomes" id="UP000183760"/>
    </source>
</evidence>
<evidence type="ECO:0000256" key="1">
    <source>
        <dbReference type="ARBA" id="ARBA00022729"/>
    </source>
</evidence>
<dbReference type="RefSeq" id="WP_245772222.1">
    <property type="nucleotide sequence ID" value="NZ_BJXR01000013.1"/>
</dbReference>
<sequence length="1476" mass="148460">MPSSDLHPTAMKRARTGPSVAALALALITTLTGCQEQQPTALVSTEAPGAQRSELAAPVVGDGRIQPGEECDDGNTASGDGCSATGTIEAGYLCHVPGRACSLASLCGNNVVNPGEACDDGDTAAGDNGCSATCDLSLCGNGAFDNRQWPNFDQEICDDGNRTEGDGCNRMCEVEPGFACTGAPSRCVRAGIAFFNTGVDQNNRRLESGADPHWFYSGTTTGAAIGARSAVDWPQEIQTATFMVAPLGAPVCVYQDFIIPSTTNVAQFRMRIATFNDNSFDGATINGQPFTPTTVSEPAGSPWQKSIIREFGTAAAWRTGLNRLELCNENEASPPNAFRYLFVDAYDDRCGDGVVSPREECDDNDTDSGDGCSATCGIEPGYGCTGQPSSCAATCGNGLLNPGEQCDDGNLTANDGCNASCRVESGYACPTPGQACVTTCGNGAIDPGELCDDGNNMSGDGCSNACRVENGYECSGAPSNCAPTCGNGVLNTGELCDDGNTNLGDGCSNACTLELGYTCPTVGQPCVKTCGNGTVDPGETCDDGNLNSGDGCATECKPEPGYSCSRPASGPSVCVATCGNGTVDANETCDDDNTVSGDGCSQGCAVETGYQCSGVPSDCDTLCGDGIRAGAETCDDGNTNAEDGCSATCTVERGYSCPPPGNQCFPTCGNGDLDAGETCDDDNTVSGDGCSNTCAQEPGYSCSGQPSACVTTCGDGTVAGGEVCDDGNLESGDTCSPRCLWSNGQPCAASGVCDSGLCNPHTNVCVSPNVCGNGLLDEGEQCDDGDTTGGDGCSATCTVETGYSCAGIPSACAVTCGDGIKAAAEACDDGNTTEGDGCSATCTIEAGHGCKNTGVHALYTRLGRSQCTNVSDIAQPDLAASPAEAALTVPGRYRAAYVSGAVSYSGTDNWYPGLFGFNHVTGAGTQRFTLGRLPLSGPASATRDAAMGLGFGHHQDFDALSGEVRLALVDTDCADDNNTETQVAYRVDSLSICQLIPVLTDPAPGGVTDPVIGGTGSPGSTIDVYVDGGTTPVCTVVVDAAGRWTCDLGNIPEGTHSVVLTSTEVGATETAPPATIIVELTPPTTPVITGPANNSTVTTGTPPITGTADPGTTVTVREGGTVVCTATTDAGGNWSCTPTTPLPDGSHTLTATAVTPEGSTSETSAPSTFIVDTTAPGAPVITGPADGSTVSTGTPPISGTSEPGSTVTVREGGTVVCTATADAAGNWSCTPTTPLSEGPHTLTATSTDGAGNTSPPSAPVTFTVSTTVPGVPVITGPANGSVLADSTPAISGTATPGATVTVREGTTVVCTATADAAGNWSCTPTTPLADGTHAVTATATDPVSGNESGPSNVDTFRIDTQAPDTSFSRTPGASSGNTESPFAYASNEEGVTFECSLDNGPYVACQDSYDVDEGEHVLRVRAIDSAGNVDPTPAEHRWTVLNSRAFAGGGCSAAPASSAGLALLALLGLRRRKARR</sequence>
<keyword evidence="2" id="KW-0677">Repeat</keyword>
<evidence type="ECO:0000256" key="2">
    <source>
        <dbReference type="ARBA" id="ARBA00022737"/>
    </source>
</evidence>
<feature type="compositionally biased region" description="Low complexity" evidence="4">
    <location>
        <begin position="1096"/>
        <end position="1111"/>
    </location>
</feature>
<dbReference type="PANTHER" id="PTHR46130:SF3">
    <property type="entry name" value="CHROMOSOME UNDETERMINED SCAFFOLD_33, WHOLE GENOME SHOTGUN SEQUENCE"/>
    <property type="match status" value="1"/>
</dbReference>
<dbReference type="Proteomes" id="UP000321514">
    <property type="component" value="Unassembled WGS sequence"/>
</dbReference>
<feature type="region of interest" description="Disordered" evidence="4">
    <location>
        <begin position="1083"/>
        <end position="1111"/>
    </location>
</feature>
<evidence type="ECO:0000313" key="7">
    <source>
        <dbReference type="EMBL" id="GEN05984.1"/>
    </source>
</evidence>
<keyword evidence="3" id="KW-1015">Disulfide bond</keyword>